<proteinExistence type="predicted"/>
<accession>A0ABW3NSX7</accession>
<sequence length="115" mass="13621">MDIESLVQQWFSKWENGDFLNLPISDNFKHTSPYGTIAGKNQYLSLVEANRGKFLNHRFEILDELYGQSKACIRYTAIHDDFSLEVTEWHYIKNGLIEEIVAYYNIEEKRIEIEK</sequence>
<dbReference type="Gene3D" id="3.10.450.50">
    <property type="match status" value="1"/>
</dbReference>
<dbReference type="Proteomes" id="UP001597131">
    <property type="component" value="Unassembled WGS sequence"/>
</dbReference>
<dbReference type="InterPro" id="IPR032710">
    <property type="entry name" value="NTF2-like_dom_sf"/>
</dbReference>
<evidence type="ECO:0000313" key="1">
    <source>
        <dbReference type="EMBL" id="MFD1096151.1"/>
    </source>
</evidence>
<dbReference type="EMBL" id="JBHTLI010000001">
    <property type="protein sequence ID" value="MFD1096151.1"/>
    <property type="molecule type" value="Genomic_DNA"/>
</dbReference>
<dbReference type="SUPFAM" id="SSF54427">
    <property type="entry name" value="NTF2-like"/>
    <property type="match status" value="1"/>
</dbReference>
<keyword evidence="2" id="KW-1185">Reference proteome</keyword>
<reference evidence="2" key="1">
    <citation type="journal article" date="2019" name="Int. J. Syst. Evol. Microbiol.">
        <title>The Global Catalogue of Microorganisms (GCM) 10K type strain sequencing project: providing services to taxonomists for standard genome sequencing and annotation.</title>
        <authorList>
            <consortium name="The Broad Institute Genomics Platform"/>
            <consortium name="The Broad Institute Genome Sequencing Center for Infectious Disease"/>
            <person name="Wu L."/>
            <person name="Ma J."/>
        </authorList>
    </citation>
    <scope>NUCLEOTIDE SEQUENCE [LARGE SCALE GENOMIC DNA]</scope>
    <source>
        <strain evidence="2">CCUG 64793</strain>
    </source>
</reference>
<dbReference type="RefSeq" id="WP_380745435.1">
    <property type="nucleotide sequence ID" value="NZ_JBHTLI010000001.1"/>
</dbReference>
<name>A0ABW3NSX7_9FLAO</name>
<organism evidence="1 2">
    <name type="scientific">Salegentibacter chungangensis</name>
    <dbReference type="NCBI Taxonomy" id="1335724"/>
    <lineage>
        <taxon>Bacteria</taxon>
        <taxon>Pseudomonadati</taxon>
        <taxon>Bacteroidota</taxon>
        <taxon>Flavobacteriia</taxon>
        <taxon>Flavobacteriales</taxon>
        <taxon>Flavobacteriaceae</taxon>
        <taxon>Salegentibacter</taxon>
    </lineage>
</organism>
<comment type="caution">
    <text evidence="1">The sequence shown here is derived from an EMBL/GenBank/DDBJ whole genome shotgun (WGS) entry which is preliminary data.</text>
</comment>
<evidence type="ECO:0000313" key="2">
    <source>
        <dbReference type="Proteomes" id="UP001597131"/>
    </source>
</evidence>
<protein>
    <submittedName>
        <fullName evidence="1">Nuclear transport factor 2 family protein</fullName>
    </submittedName>
</protein>
<gene>
    <name evidence="1" type="ORF">ACFQ3Q_10360</name>
</gene>